<feature type="binding site" evidence="2">
    <location>
        <begin position="273"/>
        <end position="274"/>
    </location>
    <ligand>
        <name>ATP</name>
        <dbReference type="ChEBI" id="CHEBI:30616"/>
    </ligand>
</feature>
<dbReference type="AlphaFoldDB" id="A0A1W2HAD2"/>
<sequence>MTAVKKENNHRINAANNLYIYRRSIRAMAKYIYEYQNWTDFSWDDRAINTLFGEVRLMQGKIIGQMNALGFSTKEEATLTALTLDVVKSSEIEGELLNYDQVRSSIARRLGINTAGLVPSSRHIEGVVEMMLDATQRYDLPLTEKRLFGWHAALFPTGYSGPYPIEVGKYRTGEMQVVSGAMGKEKVHYEAVKPDLVKAEMDRFLDWFNNDSTLDPVLKAAIAHFWFIIIHPFDDGNGRIGRAITDMLLARAEGSGDRFYSMSSQILIERKRYYKVLQSVQHSSKDITEWLDWFLNCLKNAMLATEDTTQSILRKSGFWKLHENTPINERQRFMLNKLFDGFEGKLQTSKWAKMTKVSTDTALRDIKDLMEKDILKQVNEKGRNANYELNDFELG</sequence>
<gene>
    <name evidence="4" type="ORF">SAMN00777080_4504</name>
</gene>
<keyword evidence="2" id="KW-0547">Nucleotide-binding</keyword>
<feature type="binding site" evidence="2">
    <location>
        <begin position="235"/>
        <end position="242"/>
    </location>
    <ligand>
        <name>ATP</name>
        <dbReference type="ChEBI" id="CHEBI:30616"/>
    </ligand>
</feature>
<dbReference type="Pfam" id="PF13776">
    <property type="entry name" value="DUF4172"/>
    <property type="match status" value="1"/>
</dbReference>
<dbReference type="PANTHER" id="PTHR13504:SF33">
    <property type="entry name" value="FIC FAMILY PROTEIN"/>
    <property type="match status" value="1"/>
</dbReference>
<name>A0A1W2HAD2_9BACT</name>
<evidence type="ECO:0000313" key="4">
    <source>
        <dbReference type="EMBL" id="SMD45833.1"/>
    </source>
</evidence>
<evidence type="ECO:0000256" key="1">
    <source>
        <dbReference type="PIRSR" id="PIRSR640198-1"/>
    </source>
</evidence>
<dbReference type="PANTHER" id="PTHR13504">
    <property type="entry name" value="FIDO DOMAIN-CONTAINING PROTEIN DDB_G0283145"/>
    <property type="match status" value="1"/>
</dbReference>
<dbReference type="InterPro" id="IPR036388">
    <property type="entry name" value="WH-like_DNA-bd_sf"/>
</dbReference>
<dbReference type="Gene3D" id="1.10.10.10">
    <property type="entry name" value="Winged helix-like DNA-binding domain superfamily/Winged helix DNA-binding domain"/>
    <property type="match status" value="1"/>
</dbReference>
<dbReference type="Gene3D" id="1.10.3290.10">
    <property type="entry name" value="Fido-like domain"/>
    <property type="match status" value="1"/>
</dbReference>
<feature type="domain" description="Fido" evidence="3">
    <location>
        <begin position="142"/>
        <end position="296"/>
    </location>
</feature>
<dbReference type="InterPro" id="IPR040198">
    <property type="entry name" value="Fido_containing"/>
</dbReference>
<evidence type="ECO:0000256" key="2">
    <source>
        <dbReference type="PIRSR" id="PIRSR640198-2"/>
    </source>
</evidence>
<feature type="active site" evidence="1">
    <location>
        <position position="231"/>
    </location>
</feature>
<dbReference type="InterPro" id="IPR036597">
    <property type="entry name" value="Fido-like_dom_sf"/>
</dbReference>
<dbReference type="InterPro" id="IPR025230">
    <property type="entry name" value="DUF4172"/>
</dbReference>
<dbReference type="GO" id="GO:0005524">
    <property type="term" value="F:ATP binding"/>
    <property type="evidence" value="ECO:0007669"/>
    <property type="project" value="UniProtKB-KW"/>
</dbReference>
<dbReference type="SUPFAM" id="SSF140931">
    <property type="entry name" value="Fic-like"/>
    <property type="match status" value="1"/>
</dbReference>
<protein>
    <submittedName>
        <fullName evidence="4">Fic family protein</fullName>
    </submittedName>
</protein>
<dbReference type="InterPro" id="IPR003812">
    <property type="entry name" value="Fido"/>
</dbReference>
<dbReference type="Pfam" id="PF02661">
    <property type="entry name" value="Fic"/>
    <property type="match status" value="1"/>
</dbReference>
<keyword evidence="5" id="KW-1185">Reference proteome</keyword>
<dbReference type="Proteomes" id="UP000192333">
    <property type="component" value="Chromosome I"/>
</dbReference>
<organism evidence="4 5">
    <name type="scientific">Aquiflexum balticum DSM 16537</name>
    <dbReference type="NCBI Taxonomy" id="758820"/>
    <lineage>
        <taxon>Bacteria</taxon>
        <taxon>Pseudomonadati</taxon>
        <taxon>Bacteroidota</taxon>
        <taxon>Cytophagia</taxon>
        <taxon>Cytophagales</taxon>
        <taxon>Cyclobacteriaceae</taxon>
        <taxon>Aquiflexum</taxon>
    </lineage>
</organism>
<dbReference type="EMBL" id="LT838813">
    <property type="protein sequence ID" value="SMD45833.1"/>
    <property type="molecule type" value="Genomic_DNA"/>
</dbReference>
<evidence type="ECO:0000259" key="3">
    <source>
        <dbReference type="PROSITE" id="PS51459"/>
    </source>
</evidence>
<dbReference type="STRING" id="758820.SAMN00777080_4504"/>
<evidence type="ECO:0000313" key="5">
    <source>
        <dbReference type="Proteomes" id="UP000192333"/>
    </source>
</evidence>
<dbReference type="PROSITE" id="PS51459">
    <property type="entry name" value="FIDO"/>
    <property type="match status" value="1"/>
</dbReference>
<proteinExistence type="predicted"/>
<keyword evidence="2" id="KW-0067">ATP-binding</keyword>
<accession>A0A1W2HAD2</accession>
<reference evidence="5" key="1">
    <citation type="submission" date="2017-04" db="EMBL/GenBank/DDBJ databases">
        <authorList>
            <person name="Varghese N."/>
            <person name="Submissions S."/>
        </authorList>
    </citation>
    <scope>NUCLEOTIDE SEQUENCE [LARGE SCALE GENOMIC DNA]</scope>
    <source>
        <strain evidence="5">DSM 16537</strain>
    </source>
</reference>